<evidence type="ECO:0000256" key="1">
    <source>
        <dbReference type="ARBA" id="ARBA00022490"/>
    </source>
</evidence>
<dbReference type="EMBL" id="CP001751">
    <property type="protein sequence ID" value="ADE38865.1"/>
    <property type="molecule type" value="Genomic_DNA"/>
</dbReference>
<dbReference type="HOGENOM" id="CLU_042387_0_0_5"/>
<dbReference type="KEGG" id="apb:SAR116_0622"/>
<evidence type="ECO:0000259" key="8">
    <source>
        <dbReference type="PROSITE" id="PS50967"/>
    </source>
</evidence>
<evidence type="ECO:0000256" key="3">
    <source>
        <dbReference type="ARBA" id="ARBA00022722"/>
    </source>
</evidence>
<dbReference type="SMART" id="SM00341">
    <property type="entry name" value="HRDC"/>
    <property type="match status" value="1"/>
</dbReference>
<feature type="region of interest" description="Disordered" evidence="7">
    <location>
        <begin position="1"/>
        <end position="25"/>
    </location>
</feature>
<dbReference type="InterPro" id="IPR002562">
    <property type="entry name" value="3'-5'_exonuclease_dom"/>
</dbReference>
<feature type="domain" description="HRDC" evidence="8">
    <location>
        <begin position="235"/>
        <end position="315"/>
    </location>
</feature>
<dbReference type="InterPro" id="IPR012337">
    <property type="entry name" value="RNaseH-like_sf"/>
</dbReference>
<comment type="subcellular location">
    <subcellularLocation>
        <location evidence="6">Cytoplasm</location>
    </subcellularLocation>
</comment>
<evidence type="ECO:0000256" key="2">
    <source>
        <dbReference type="ARBA" id="ARBA00022694"/>
    </source>
</evidence>
<dbReference type="CDD" id="cd06142">
    <property type="entry name" value="RNaseD_exo"/>
    <property type="match status" value="1"/>
</dbReference>
<dbReference type="Proteomes" id="UP000007460">
    <property type="component" value="Chromosome"/>
</dbReference>
<keyword evidence="3 6" id="KW-0540">Nuclease</keyword>
<evidence type="ECO:0000256" key="6">
    <source>
        <dbReference type="HAMAP-Rule" id="MF_01899"/>
    </source>
</evidence>
<comment type="function">
    <text evidence="6">Exonuclease involved in the 3' processing of various precursor tRNAs. Initiates hydrolysis at the 3'-terminus of an RNA molecule and releases 5'-mononucleotides.</text>
</comment>
<dbReference type="PANTHER" id="PTHR47649">
    <property type="entry name" value="RIBONUCLEASE D"/>
    <property type="match status" value="1"/>
</dbReference>
<reference evidence="9 10" key="1">
    <citation type="journal article" date="2010" name="J. Bacteriol.">
        <title>Complete genome sequence of "Candidatus Puniceispirillum marinum" IMCC1322, a representative of the SAR116 clade in the Alphaproteobacteria.</title>
        <authorList>
            <person name="Oh H.M."/>
            <person name="Kwon K.K."/>
            <person name="Kang I."/>
            <person name="Kang S.G."/>
            <person name="Lee J.H."/>
            <person name="Kim S.J."/>
            <person name="Cho J.C."/>
        </authorList>
    </citation>
    <scope>NUCLEOTIDE SEQUENCE [LARGE SCALE GENOMIC DNA]</scope>
    <source>
        <strain evidence="9 10">IMCC1322</strain>
    </source>
</reference>
<dbReference type="OrthoDB" id="9800549at2"/>
<name>D5BRG8_PUNMI</name>
<keyword evidence="4 6" id="KW-0378">Hydrolase</keyword>
<dbReference type="InterPro" id="IPR002121">
    <property type="entry name" value="HRDC_dom"/>
</dbReference>
<dbReference type="SUPFAM" id="SSF47819">
    <property type="entry name" value="HRDC-like"/>
    <property type="match status" value="2"/>
</dbReference>
<comment type="cofactor">
    <cofactor evidence="6">
        <name>a divalent metal cation</name>
        <dbReference type="ChEBI" id="CHEBI:60240"/>
    </cofactor>
</comment>
<keyword evidence="5 6" id="KW-0269">Exonuclease</keyword>
<evidence type="ECO:0000256" key="7">
    <source>
        <dbReference type="SAM" id="MobiDB-lite"/>
    </source>
</evidence>
<dbReference type="Pfam" id="PF00570">
    <property type="entry name" value="HRDC"/>
    <property type="match status" value="1"/>
</dbReference>
<dbReference type="NCBIfam" id="TIGR01388">
    <property type="entry name" value="rnd"/>
    <property type="match status" value="1"/>
</dbReference>
<dbReference type="InterPro" id="IPR010997">
    <property type="entry name" value="HRDC-like_sf"/>
</dbReference>
<dbReference type="eggNOG" id="COG0349">
    <property type="taxonomic scope" value="Bacteria"/>
</dbReference>
<comment type="catalytic activity">
    <reaction evidence="6">
        <text>Exonucleolytic cleavage that removes extra residues from the 3'-terminus of tRNA to produce 5'-mononucleotides.</text>
        <dbReference type="EC" id="3.1.13.5"/>
    </reaction>
</comment>
<evidence type="ECO:0000313" key="9">
    <source>
        <dbReference type="EMBL" id="ADE38865.1"/>
    </source>
</evidence>
<dbReference type="EC" id="3.1.13.5" evidence="6"/>
<dbReference type="InterPro" id="IPR051086">
    <property type="entry name" value="RNase_D-like"/>
</dbReference>
<dbReference type="GO" id="GO:0003676">
    <property type="term" value="F:nucleic acid binding"/>
    <property type="evidence" value="ECO:0007669"/>
    <property type="project" value="InterPro"/>
</dbReference>
<dbReference type="Gene3D" id="1.10.150.80">
    <property type="entry name" value="HRDC domain"/>
    <property type="match status" value="1"/>
</dbReference>
<dbReference type="InterPro" id="IPR006292">
    <property type="entry name" value="RNase_D"/>
</dbReference>
<dbReference type="GO" id="GO:0000166">
    <property type="term" value="F:nucleotide binding"/>
    <property type="evidence" value="ECO:0007669"/>
    <property type="project" value="InterPro"/>
</dbReference>
<accession>D5BRG8</accession>
<sequence>MDQNHKKYSHAKRNEPDNSIPLEKLPPDALITTNADLLRVVDEFRGKPFLAIDTEFMRERTYYPQLCLIQVGDGTKAVAIDPLAKNLNLEPLWSLMRDESIIKVFHAGNQDMEIFLNEMGGLPSPVYDTQIAGLVCGHGDQIGYDSLVKSILGKNVDKTSRFTDWSKRPLTDRQISYALDDVIYLAQIYPIMLDKIASENRTNWLDEEFKKFSDPATYVTKPENAWKRIKIRHLKAPALMRLMRLAAWREIEAQNRNVPRNRVIRDETLIDLAGTAPNTINEFSKIRNFPGGTDGKFVKPVLKVIQDVASIPESELPVIPSRGKPVKPPQAVMELLRVLLKYTTDQHNIAPRLIASSDDLELLATDDNAPIRALQGWRREVFGNTALKLKSGEIGLAVKNGKIRVIELS</sequence>
<dbReference type="GO" id="GO:0008408">
    <property type="term" value="F:3'-5' exonuclease activity"/>
    <property type="evidence" value="ECO:0007669"/>
    <property type="project" value="InterPro"/>
</dbReference>
<evidence type="ECO:0000256" key="4">
    <source>
        <dbReference type="ARBA" id="ARBA00022801"/>
    </source>
</evidence>
<dbReference type="STRING" id="488538.SAR116_0622"/>
<proteinExistence type="inferred from homology"/>
<dbReference type="InterPro" id="IPR036397">
    <property type="entry name" value="RNaseH_sf"/>
</dbReference>
<dbReference type="GO" id="GO:0005737">
    <property type="term" value="C:cytoplasm"/>
    <property type="evidence" value="ECO:0007669"/>
    <property type="project" value="UniProtKB-SubCell"/>
</dbReference>
<protein>
    <recommendedName>
        <fullName evidence="6">Ribonuclease D</fullName>
        <shortName evidence="6">RNase D</shortName>
        <ecNumber evidence="6">3.1.13.5</ecNumber>
    </recommendedName>
</protein>
<dbReference type="PANTHER" id="PTHR47649:SF1">
    <property type="entry name" value="RIBONUCLEASE D"/>
    <property type="match status" value="1"/>
</dbReference>
<evidence type="ECO:0000313" key="10">
    <source>
        <dbReference type="Proteomes" id="UP000007460"/>
    </source>
</evidence>
<feature type="compositionally biased region" description="Basic residues" evidence="7">
    <location>
        <begin position="1"/>
        <end position="11"/>
    </location>
</feature>
<keyword evidence="10" id="KW-1185">Reference proteome</keyword>
<comment type="similarity">
    <text evidence="6">Belongs to the RNase D family.</text>
</comment>
<dbReference type="Gene3D" id="3.30.420.10">
    <property type="entry name" value="Ribonuclease H-like superfamily/Ribonuclease H"/>
    <property type="match status" value="1"/>
</dbReference>
<keyword evidence="2 6" id="KW-0819">tRNA processing</keyword>
<dbReference type="PROSITE" id="PS50967">
    <property type="entry name" value="HRDC"/>
    <property type="match status" value="1"/>
</dbReference>
<dbReference type="GO" id="GO:0033890">
    <property type="term" value="F:ribonuclease D activity"/>
    <property type="evidence" value="ECO:0007669"/>
    <property type="project" value="UniProtKB-UniRule"/>
</dbReference>
<dbReference type="RefSeq" id="WP_013045494.1">
    <property type="nucleotide sequence ID" value="NC_014010.1"/>
</dbReference>
<dbReference type="SUPFAM" id="SSF53098">
    <property type="entry name" value="Ribonuclease H-like"/>
    <property type="match status" value="1"/>
</dbReference>
<evidence type="ECO:0000256" key="5">
    <source>
        <dbReference type="ARBA" id="ARBA00022839"/>
    </source>
</evidence>
<gene>
    <name evidence="6" type="primary">rnd</name>
    <name evidence="9" type="ordered locus">SAR116_0622</name>
</gene>
<keyword evidence="1 6" id="KW-0963">Cytoplasm</keyword>
<dbReference type="GO" id="GO:0042780">
    <property type="term" value="P:tRNA 3'-end processing"/>
    <property type="evidence" value="ECO:0007669"/>
    <property type="project" value="UniProtKB-UniRule"/>
</dbReference>
<dbReference type="HAMAP" id="MF_01899">
    <property type="entry name" value="RNase_D"/>
    <property type="match status" value="1"/>
</dbReference>
<dbReference type="InterPro" id="IPR044876">
    <property type="entry name" value="HRDC_dom_sf"/>
</dbReference>
<dbReference type="Pfam" id="PF01612">
    <property type="entry name" value="DNA_pol_A_exo1"/>
    <property type="match status" value="1"/>
</dbReference>
<dbReference type="AlphaFoldDB" id="D5BRG8"/>
<dbReference type="SMART" id="SM00474">
    <property type="entry name" value="35EXOc"/>
    <property type="match status" value="1"/>
</dbReference>
<organism evidence="9 10">
    <name type="scientific">Puniceispirillum marinum (strain IMCC1322)</name>
    <dbReference type="NCBI Taxonomy" id="488538"/>
    <lineage>
        <taxon>Bacteria</taxon>
        <taxon>Pseudomonadati</taxon>
        <taxon>Pseudomonadota</taxon>
        <taxon>Alphaproteobacteria</taxon>
        <taxon>Candidatus Puniceispirillales</taxon>
        <taxon>Candidatus Puniceispirillaceae</taxon>
        <taxon>Candidatus Puniceispirillum</taxon>
    </lineage>
</organism>